<proteinExistence type="predicted"/>
<keyword evidence="1" id="KW-0812">Transmembrane</keyword>
<dbReference type="PANTHER" id="PTHR42923">
    <property type="entry name" value="PROTOPORPHYRINOGEN OXIDASE"/>
    <property type="match status" value="1"/>
</dbReference>
<feature type="domain" description="Amine oxidase" evidence="2">
    <location>
        <begin position="24"/>
        <end position="282"/>
    </location>
</feature>
<keyword evidence="1" id="KW-1133">Transmembrane helix</keyword>
<accession>A0A2U1JR50</accession>
<dbReference type="GO" id="GO:0016491">
    <property type="term" value="F:oxidoreductase activity"/>
    <property type="evidence" value="ECO:0007669"/>
    <property type="project" value="InterPro"/>
</dbReference>
<dbReference type="InterPro" id="IPR002937">
    <property type="entry name" value="Amino_oxidase"/>
</dbReference>
<dbReference type="AlphaFoldDB" id="A0A2U1JR50"/>
<gene>
    <name evidence="3" type="ORF">DCC39_16560</name>
</gene>
<protein>
    <submittedName>
        <fullName evidence="3">Phytoene dehydrogenase</fullName>
    </submittedName>
</protein>
<evidence type="ECO:0000256" key="1">
    <source>
        <dbReference type="SAM" id="Phobius"/>
    </source>
</evidence>
<dbReference type="Gene3D" id="3.50.50.60">
    <property type="entry name" value="FAD/NAD(P)-binding domain"/>
    <property type="match status" value="1"/>
</dbReference>
<name>A0A2U1JR50_9BACI</name>
<sequence>MANKEVNKEEALLRYDSIVVGGGLAGLTSAAYLTKRGKKILLLERGNLGGRAITLNVRGYKVNYGAHAIYGRDKSILRLFQQDLGLKIDWRDFTPERAKYDIGNGLTVIPANLKGLFNTKKVKGVDKLKFTFEVFKTILQAHKGDSNTSIQEWMGKKGITEDVANLMLTLASSNFFTSEPENIPSDVFFTYYRRLYKTKKPVAYIAGGWHSLIEEFSRIIEENGGTIKTMEAVESVIFQDREITGVQTKNGNYQAKDFIFCIPPRELVKVFANNEIVNILDKYVNADPSYVFIYDVALKNRIDVPYTYVYDEKNKIFITDISYYDVECVPKEGQLLQAIGYLSNDEIENKEKLDEKLQMIEQFYDKHFPGWREKLVFPRITKKAVAQEIKWKMNQHPMPYSFDKYQNLFFAGDWCEGDGQLSELSFSSAYHSCYLLLQKEYEKV</sequence>
<dbReference type="SUPFAM" id="SSF51905">
    <property type="entry name" value="FAD/NAD(P)-binding domain"/>
    <property type="match status" value="1"/>
</dbReference>
<dbReference type="PANTHER" id="PTHR42923:SF3">
    <property type="entry name" value="PROTOPORPHYRINOGEN OXIDASE"/>
    <property type="match status" value="1"/>
</dbReference>
<evidence type="ECO:0000313" key="3">
    <source>
        <dbReference type="EMBL" id="PWA07602.1"/>
    </source>
</evidence>
<reference evidence="3 4" key="1">
    <citation type="submission" date="2018-04" db="EMBL/GenBank/DDBJ databases">
        <title>Camelliibacillus theae gen. nov., sp. nov., isolated from Pu'er tea.</title>
        <authorList>
            <person name="Niu L."/>
        </authorList>
    </citation>
    <scope>NUCLEOTIDE SEQUENCE [LARGE SCALE GENOMIC DNA]</scope>
    <source>
        <strain evidence="3 4">T8</strain>
    </source>
</reference>
<dbReference type="EMBL" id="QCZG01000050">
    <property type="protein sequence ID" value="PWA07602.1"/>
    <property type="molecule type" value="Genomic_DNA"/>
</dbReference>
<keyword evidence="1" id="KW-0472">Membrane</keyword>
<comment type="caution">
    <text evidence="3">The sequence shown here is derived from an EMBL/GenBank/DDBJ whole genome shotgun (WGS) entry which is preliminary data.</text>
</comment>
<dbReference type="InterPro" id="IPR050464">
    <property type="entry name" value="Zeta_carotene_desat/Oxidored"/>
</dbReference>
<dbReference type="OrthoDB" id="269318at2"/>
<evidence type="ECO:0000313" key="4">
    <source>
        <dbReference type="Proteomes" id="UP000245998"/>
    </source>
</evidence>
<feature type="transmembrane region" description="Helical" evidence="1">
    <location>
        <begin position="12"/>
        <end position="33"/>
    </location>
</feature>
<evidence type="ECO:0000259" key="2">
    <source>
        <dbReference type="Pfam" id="PF01593"/>
    </source>
</evidence>
<dbReference type="Gene3D" id="3.90.660.50">
    <property type="match status" value="1"/>
</dbReference>
<dbReference type="Proteomes" id="UP000245998">
    <property type="component" value="Unassembled WGS sequence"/>
</dbReference>
<dbReference type="Pfam" id="PF01593">
    <property type="entry name" value="Amino_oxidase"/>
    <property type="match status" value="1"/>
</dbReference>
<dbReference type="RefSeq" id="WP_116556012.1">
    <property type="nucleotide sequence ID" value="NZ_QCZG01000050.1"/>
</dbReference>
<dbReference type="InterPro" id="IPR036188">
    <property type="entry name" value="FAD/NAD-bd_sf"/>
</dbReference>
<keyword evidence="4" id="KW-1185">Reference proteome</keyword>
<organism evidence="3 4">
    <name type="scientific">Pueribacillus theae</name>
    <dbReference type="NCBI Taxonomy" id="2171751"/>
    <lineage>
        <taxon>Bacteria</taxon>
        <taxon>Bacillati</taxon>
        <taxon>Bacillota</taxon>
        <taxon>Bacilli</taxon>
        <taxon>Bacillales</taxon>
        <taxon>Bacillaceae</taxon>
        <taxon>Pueribacillus</taxon>
    </lineage>
</organism>